<dbReference type="Proteomes" id="UP000243459">
    <property type="component" value="Chromosome 2"/>
</dbReference>
<keyword evidence="3" id="KW-0804">Transcription</keyword>
<dbReference type="Gramene" id="ONK77238">
    <property type="protein sequence ID" value="ONK77238"/>
    <property type="gene ID" value="A4U43_C02F4500"/>
</dbReference>
<comment type="similarity">
    <text evidence="1">Belongs to the bHLH protein family.</text>
</comment>
<reference evidence="5" key="1">
    <citation type="journal article" date="2017" name="Nat. Commun.">
        <title>The asparagus genome sheds light on the origin and evolution of a young Y chromosome.</title>
        <authorList>
            <person name="Harkess A."/>
            <person name="Zhou J."/>
            <person name="Xu C."/>
            <person name="Bowers J.E."/>
            <person name="Van der Hulst R."/>
            <person name="Ayyampalayam S."/>
            <person name="Mercati F."/>
            <person name="Riccardi P."/>
            <person name="McKain M.R."/>
            <person name="Kakrana A."/>
            <person name="Tang H."/>
            <person name="Ray J."/>
            <person name="Groenendijk J."/>
            <person name="Arikit S."/>
            <person name="Mathioni S.M."/>
            <person name="Nakano M."/>
            <person name="Shan H."/>
            <person name="Telgmann-Rauber A."/>
            <person name="Kanno A."/>
            <person name="Yue Z."/>
            <person name="Chen H."/>
            <person name="Li W."/>
            <person name="Chen Y."/>
            <person name="Xu X."/>
            <person name="Zhang Y."/>
            <person name="Luo S."/>
            <person name="Chen H."/>
            <person name="Gao J."/>
            <person name="Mao Z."/>
            <person name="Pires J.C."/>
            <person name="Luo M."/>
            <person name="Kudrna D."/>
            <person name="Wing R.A."/>
            <person name="Meyers B.C."/>
            <person name="Yi K."/>
            <person name="Kong H."/>
            <person name="Lavrijsen P."/>
            <person name="Sunseri F."/>
            <person name="Falavigna A."/>
            <person name="Ye Y."/>
            <person name="Leebens-Mack J.H."/>
            <person name="Chen G."/>
        </authorList>
    </citation>
    <scope>NUCLEOTIDE SEQUENCE [LARGE SCALE GENOMIC DNA]</scope>
    <source>
        <strain evidence="5">cv. DH0086</strain>
    </source>
</reference>
<gene>
    <name evidence="4" type="ORF">A4U43_C02F4500</name>
</gene>
<keyword evidence="5" id="KW-1185">Reference proteome</keyword>
<evidence type="ECO:0000313" key="5">
    <source>
        <dbReference type="Proteomes" id="UP000243459"/>
    </source>
</evidence>
<evidence type="ECO:0000256" key="2">
    <source>
        <dbReference type="ARBA" id="ARBA00023015"/>
    </source>
</evidence>
<dbReference type="GO" id="GO:0046983">
    <property type="term" value="F:protein dimerization activity"/>
    <property type="evidence" value="ECO:0007669"/>
    <property type="project" value="InterPro"/>
</dbReference>
<sequence length="103" mass="11795">MHFQIMVCVRMDNAYMYTHICNCIMQMDKASIIGDAIVYVQSLKDEAKKLSDDISILESSPTSKDDQIFLRVPIDNMGVKQTEQYHYKKKQCGGKIYTECDGS</sequence>
<dbReference type="InterPro" id="IPR036638">
    <property type="entry name" value="HLH_DNA-bd_sf"/>
</dbReference>
<evidence type="ECO:0000313" key="4">
    <source>
        <dbReference type="EMBL" id="ONK77238.1"/>
    </source>
</evidence>
<accession>A0A5P1FFV2</accession>
<dbReference type="AlphaFoldDB" id="A0A5P1FFV2"/>
<evidence type="ECO:0008006" key="6">
    <source>
        <dbReference type="Google" id="ProtNLM"/>
    </source>
</evidence>
<proteinExistence type="inferred from homology"/>
<protein>
    <recommendedName>
        <fullName evidence="6">BHLH domain-containing protein</fullName>
    </recommendedName>
</protein>
<dbReference type="EMBL" id="CM007382">
    <property type="protein sequence ID" value="ONK77238.1"/>
    <property type="molecule type" value="Genomic_DNA"/>
</dbReference>
<evidence type="ECO:0000256" key="1">
    <source>
        <dbReference type="ARBA" id="ARBA00005510"/>
    </source>
</evidence>
<organism evidence="4 5">
    <name type="scientific">Asparagus officinalis</name>
    <name type="common">Garden asparagus</name>
    <dbReference type="NCBI Taxonomy" id="4686"/>
    <lineage>
        <taxon>Eukaryota</taxon>
        <taxon>Viridiplantae</taxon>
        <taxon>Streptophyta</taxon>
        <taxon>Embryophyta</taxon>
        <taxon>Tracheophyta</taxon>
        <taxon>Spermatophyta</taxon>
        <taxon>Magnoliopsida</taxon>
        <taxon>Liliopsida</taxon>
        <taxon>Asparagales</taxon>
        <taxon>Asparagaceae</taxon>
        <taxon>Asparagoideae</taxon>
        <taxon>Asparagus</taxon>
    </lineage>
</organism>
<name>A0A5P1FFV2_ASPOF</name>
<dbReference type="SUPFAM" id="SSF47459">
    <property type="entry name" value="HLH, helix-loop-helix DNA-binding domain"/>
    <property type="match status" value="1"/>
</dbReference>
<keyword evidence="2" id="KW-0805">Transcription regulation</keyword>
<evidence type="ECO:0000256" key="3">
    <source>
        <dbReference type="ARBA" id="ARBA00023163"/>
    </source>
</evidence>